<organism evidence="1 2">
    <name type="scientific">Lentinula aff. lateritia</name>
    <dbReference type="NCBI Taxonomy" id="2804960"/>
    <lineage>
        <taxon>Eukaryota</taxon>
        <taxon>Fungi</taxon>
        <taxon>Dikarya</taxon>
        <taxon>Basidiomycota</taxon>
        <taxon>Agaricomycotina</taxon>
        <taxon>Agaricomycetes</taxon>
        <taxon>Agaricomycetidae</taxon>
        <taxon>Agaricales</taxon>
        <taxon>Marasmiineae</taxon>
        <taxon>Omphalotaceae</taxon>
        <taxon>Lentinula</taxon>
    </lineage>
</organism>
<dbReference type="Proteomes" id="UP001163835">
    <property type="component" value="Unassembled WGS sequence"/>
</dbReference>
<sequence>MPLSSFCASFCVELVGECMSHMKDRELHACSLVCHSWRVLAQSLFFETIVLRRGVKKLARLERNPHLLRHVRHIIGETSFPFPEMFTAYGPLRIRTLEFRENVRYGPAPLANIVNAIRTVSLTLETFTLRDSIPVSYPAFCDILKALGRCKRLRNLTLPPPYRIGDNQSAAQQRADDALAEFDKMARDLLPFEDRPQLNFLQLIPSAYRDNPRPNTAAMRDPLASEYKWLEEGKCPFNLRLLRELVIGPPVAIQVVLPITRRSLHRLEVCQAFDTRSSWTLYGEFCAVSVLIV</sequence>
<name>A0ACC1TL18_9AGAR</name>
<reference evidence="1" key="1">
    <citation type="submission" date="2022-09" db="EMBL/GenBank/DDBJ databases">
        <title>A Global Phylogenomic Analysis of the Shiitake Genus Lentinula.</title>
        <authorList>
            <consortium name="DOE Joint Genome Institute"/>
            <person name="Sierra-Patev S."/>
            <person name="Min B."/>
            <person name="Naranjo-Ortiz M."/>
            <person name="Looney B."/>
            <person name="Konkel Z."/>
            <person name="Slot J.C."/>
            <person name="Sakamoto Y."/>
            <person name="Steenwyk J.L."/>
            <person name="Rokas A."/>
            <person name="Carro J."/>
            <person name="Camarero S."/>
            <person name="Ferreira P."/>
            <person name="Molpeceres G."/>
            <person name="Ruiz-Duenas F.J."/>
            <person name="Serrano A."/>
            <person name="Henrissat B."/>
            <person name="Drula E."/>
            <person name="Hughes K.W."/>
            <person name="Mata J.L."/>
            <person name="Ishikawa N.K."/>
            <person name="Vargas-Isla R."/>
            <person name="Ushijima S."/>
            <person name="Smith C.A."/>
            <person name="Ahrendt S."/>
            <person name="Andreopoulos W."/>
            <person name="He G."/>
            <person name="Labutti K."/>
            <person name="Lipzen A."/>
            <person name="Ng V."/>
            <person name="Riley R."/>
            <person name="Sandor L."/>
            <person name="Barry K."/>
            <person name="Martinez A.T."/>
            <person name="Xiao Y."/>
            <person name="Gibbons J.G."/>
            <person name="Terashima K."/>
            <person name="Grigoriev I.V."/>
            <person name="Hibbett D.S."/>
        </authorList>
    </citation>
    <scope>NUCLEOTIDE SEQUENCE</scope>
    <source>
        <strain evidence="1">TMI1499</strain>
    </source>
</reference>
<gene>
    <name evidence="1" type="ORF">F5876DRAFT_69797</name>
</gene>
<protein>
    <submittedName>
        <fullName evidence="1">Uncharacterized protein</fullName>
    </submittedName>
</protein>
<proteinExistence type="predicted"/>
<dbReference type="EMBL" id="MU795598">
    <property type="protein sequence ID" value="KAJ3805437.1"/>
    <property type="molecule type" value="Genomic_DNA"/>
</dbReference>
<evidence type="ECO:0000313" key="1">
    <source>
        <dbReference type="EMBL" id="KAJ3805437.1"/>
    </source>
</evidence>
<accession>A0ACC1TL18</accession>
<keyword evidence="2" id="KW-1185">Reference proteome</keyword>
<evidence type="ECO:0000313" key="2">
    <source>
        <dbReference type="Proteomes" id="UP001163835"/>
    </source>
</evidence>
<comment type="caution">
    <text evidence="1">The sequence shown here is derived from an EMBL/GenBank/DDBJ whole genome shotgun (WGS) entry which is preliminary data.</text>
</comment>